<dbReference type="InterPro" id="IPR011109">
    <property type="entry name" value="DNA_bind_recombinase_dom"/>
</dbReference>
<sequence length="565" mass="63105">MTETRKRAFIYLRVSSVGQVNTDYDPEGISLPAQRSAIQRRARELDADIVAEFVEPGRSATTVDGRPVFQEMMARLKAKPDIDYVIVYARSRLHRNSIDAAITKRDLRSAGVILISIMDYTEDSAISDLVATVLDGVNEYQSRASGADIAYKMGQKIVRGGSVGRAPIGYLNVRKTFEGREVRTVAVDPVRGPLVRTAFELYASGTHGFHSLIQTLTDAGLRTKRFPAGTPISINSLGNLLRDRYYLGLVEYRGQEYQGRHEPLVTPETFDLVQQMLESRRAGGVRERTHNHYLKGAVWCARCHRRLMVMRGKSKTGDLHFYYFCRGRQLHSCDLPYLPIAKTEEAVLDNYGTVALPADLRKRITDLIEEAMIGSAEAQAEVKARVTTRLRELNKKEDQLLDLIGDPDWPQDKIAARLRDIRDERNRLSRQLDDDQADRLDAARETLMYLLGLLEDPRELYRQAGKRARRVLNEAFFAKQYLDTDDSGPYVASDDLAELIEPLVNHARNESGAAHLGGAAAGSSKNPLVEVPGIEPGSFAVLSGLLRAQLTMPLLAPTDHVSKSV</sequence>
<dbReference type="Pfam" id="PF13408">
    <property type="entry name" value="Zn_ribbon_recom"/>
    <property type="match status" value="1"/>
</dbReference>
<keyword evidence="9" id="KW-1185">Reference proteome</keyword>
<keyword evidence="3" id="KW-0233">DNA recombination</keyword>
<evidence type="ECO:0000256" key="5">
    <source>
        <dbReference type="PROSITE-ProRule" id="PRU10137"/>
    </source>
</evidence>
<evidence type="ECO:0000259" key="7">
    <source>
        <dbReference type="PROSITE" id="PS51737"/>
    </source>
</evidence>
<evidence type="ECO:0000256" key="4">
    <source>
        <dbReference type="PIRSR" id="PIRSR606118-50"/>
    </source>
</evidence>
<evidence type="ECO:0000256" key="3">
    <source>
        <dbReference type="ARBA" id="ARBA00023172"/>
    </source>
</evidence>
<dbReference type="InterPro" id="IPR036162">
    <property type="entry name" value="Resolvase-like_N_sf"/>
</dbReference>
<dbReference type="Pfam" id="PF07508">
    <property type="entry name" value="Recombinase"/>
    <property type="match status" value="1"/>
</dbReference>
<proteinExistence type="predicted"/>
<dbReference type="InterPro" id="IPR006119">
    <property type="entry name" value="Resolv_N"/>
</dbReference>
<feature type="coiled-coil region" evidence="6">
    <location>
        <begin position="411"/>
        <end position="438"/>
    </location>
</feature>
<accession>A0A919IVK0</accession>
<dbReference type="Gene3D" id="3.90.1750.20">
    <property type="entry name" value="Putative Large Serine Recombinase, Chain B, Domain 2"/>
    <property type="match status" value="1"/>
</dbReference>
<keyword evidence="6" id="KW-0175">Coiled coil</keyword>
<name>A0A919IVK0_9ACTN</name>
<dbReference type="Pfam" id="PF00239">
    <property type="entry name" value="Resolvase"/>
    <property type="match status" value="1"/>
</dbReference>
<dbReference type="GO" id="GO:0015074">
    <property type="term" value="P:DNA integration"/>
    <property type="evidence" value="ECO:0007669"/>
    <property type="project" value="UniProtKB-KW"/>
</dbReference>
<dbReference type="PANTHER" id="PTHR30461:SF23">
    <property type="entry name" value="DNA RECOMBINASE-RELATED"/>
    <property type="match status" value="1"/>
</dbReference>
<dbReference type="InterPro" id="IPR038109">
    <property type="entry name" value="DNA_bind_recomb_sf"/>
</dbReference>
<evidence type="ECO:0000313" key="9">
    <source>
        <dbReference type="Proteomes" id="UP000598174"/>
    </source>
</evidence>
<evidence type="ECO:0000256" key="1">
    <source>
        <dbReference type="ARBA" id="ARBA00022908"/>
    </source>
</evidence>
<dbReference type="InterPro" id="IPR025827">
    <property type="entry name" value="Zn_ribbon_recom_dom"/>
</dbReference>
<evidence type="ECO:0000313" key="8">
    <source>
        <dbReference type="EMBL" id="GIE09745.1"/>
    </source>
</evidence>
<keyword evidence="1" id="KW-0229">DNA integration</keyword>
<comment type="caution">
    <text evidence="8">The sequence shown here is derived from an EMBL/GenBank/DDBJ whole genome shotgun (WGS) entry which is preliminary data.</text>
</comment>
<evidence type="ECO:0000256" key="2">
    <source>
        <dbReference type="ARBA" id="ARBA00023125"/>
    </source>
</evidence>
<organism evidence="8 9">
    <name type="scientific">Paractinoplanes ferrugineus</name>
    <dbReference type="NCBI Taxonomy" id="113564"/>
    <lineage>
        <taxon>Bacteria</taxon>
        <taxon>Bacillati</taxon>
        <taxon>Actinomycetota</taxon>
        <taxon>Actinomycetes</taxon>
        <taxon>Micromonosporales</taxon>
        <taxon>Micromonosporaceae</taxon>
        <taxon>Paractinoplanes</taxon>
    </lineage>
</organism>
<dbReference type="PANTHER" id="PTHR30461">
    <property type="entry name" value="DNA-INVERTASE FROM LAMBDOID PROPHAGE"/>
    <property type="match status" value="1"/>
</dbReference>
<evidence type="ECO:0000256" key="6">
    <source>
        <dbReference type="SAM" id="Coils"/>
    </source>
</evidence>
<protein>
    <submittedName>
        <fullName evidence="8">Recombinase</fullName>
    </submittedName>
</protein>
<dbReference type="SUPFAM" id="SSF53041">
    <property type="entry name" value="Resolvase-like"/>
    <property type="match status" value="1"/>
</dbReference>
<dbReference type="AlphaFoldDB" id="A0A919IVK0"/>
<gene>
    <name evidence="8" type="ORF">Afe05nite_15850</name>
</gene>
<dbReference type="SMART" id="SM00857">
    <property type="entry name" value="Resolvase"/>
    <property type="match status" value="1"/>
</dbReference>
<dbReference type="InterPro" id="IPR050639">
    <property type="entry name" value="SSR_resolvase"/>
</dbReference>
<dbReference type="EMBL" id="BOMM01000012">
    <property type="protein sequence ID" value="GIE09745.1"/>
    <property type="molecule type" value="Genomic_DNA"/>
</dbReference>
<reference evidence="8" key="1">
    <citation type="submission" date="2021-01" db="EMBL/GenBank/DDBJ databases">
        <title>Whole genome shotgun sequence of Actinoplanes ferrugineus NBRC 15555.</title>
        <authorList>
            <person name="Komaki H."/>
            <person name="Tamura T."/>
        </authorList>
    </citation>
    <scope>NUCLEOTIDE SEQUENCE</scope>
    <source>
        <strain evidence="8">NBRC 15555</strain>
    </source>
</reference>
<dbReference type="PROSITE" id="PS00397">
    <property type="entry name" value="RECOMBINASES_1"/>
    <property type="match status" value="1"/>
</dbReference>
<dbReference type="CDD" id="cd00338">
    <property type="entry name" value="Ser_Recombinase"/>
    <property type="match status" value="1"/>
</dbReference>
<dbReference type="PROSITE" id="PS51737">
    <property type="entry name" value="RECOMBINASE_DNA_BIND"/>
    <property type="match status" value="1"/>
</dbReference>
<feature type="domain" description="Recombinase" evidence="7">
    <location>
        <begin position="167"/>
        <end position="283"/>
    </location>
</feature>
<dbReference type="Proteomes" id="UP000598174">
    <property type="component" value="Unassembled WGS sequence"/>
</dbReference>
<keyword evidence="2" id="KW-0238">DNA-binding</keyword>
<dbReference type="GO" id="GO:0000150">
    <property type="term" value="F:DNA strand exchange activity"/>
    <property type="evidence" value="ECO:0007669"/>
    <property type="project" value="InterPro"/>
</dbReference>
<dbReference type="GO" id="GO:0003677">
    <property type="term" value="F:DNA binding"/>
    <property type="evidence" value="ECO:0007669"/>
    <property type="project" value="UniProtKB-KW"/>
</dbReference>
<feature type="active site" description="O-(5'-phospho-DNA)-serine intermediate" evidence="4 5">
    <location>
        <position position="15"/>
    </location>
</feature>
<dbReference type="Gene3D" id="3.40.50.1390">
    <property type="entry name" value="Resolvase, N-terminal catalytic domain"/>
    <property type="match status" value="1"/>
</dbReference>
<dbReference type="InterPro" id="IPR006118">
    <property type="entry name" value="Recombinase_CS"/>
</dbReference>